<proteinExistence type="predicted"/>
<keyword evidence="13" id="KW-1185">Reference proteome</keyword>
<protein>
    <recommendedName>
        <fullName evidence="3">histidine kinase</fullName>
        <ecNumber evidence="3">2.7.13.3</ecNumber>
    </recommendedName>
</protein>
<feature type="domain" description="Histidine kinase" evidence="11">
    <location>
        <begin position="70"/>
        <end position="276"/>
    </location>
</feature>
<dbReference type="PRINTS" id="PR00344">
    <property type="entry name" value="BCTRLSENSOR"/>
</dbReference>
<keyword evidence="10" id="KW-0812">Transmembrane</keyword>
<dbReference type="Pfam" id="PF00512">
    <property type="entry name" value="HisKA"/>
    <property type="match status" value="1"/>
</dbReference>
<keyword evidence="6 12" id="KW-0418">Kinase</keyword>
<dbReference type="InterPro" id="IPR036890">
    <property type="entry name" value="HATPase_C_sf"/>
</dbReference>
<dbReference type="Pfam" id="PF02518">
    <property type="entry name" value="HATPase_c"/>
    <property type="match status" value="1"/>
</dbReference>
<evidence type="ECO:0000256" key="5">
    <source>
        <dbReference type="ARBA" id="ARBA00022679"/>
    </source>
</evidence>
<feature type="region of interest" description="Disordered" evidence="9">
    <location>
        <begin position="288"/>
        <end position="310"/>
    </location>
</feature>
<dbReference type="CDD" id="cd00082">
    <property type="entry name" value="HisKA"/>
    <property type="match status" value="1"/>
</dbReference>
<evidence type="ECO:0000256" key="6">
    <source>
        <dbReference type="ARBA" id="ARBA00022777"/>
    </source>
</evidence>
<dbReference type="InterPro" id="IPR005467">
    <property type="entry name" value="His_kinase_dom"/>
</dbReference>
<dbReference type="InterPro" id="IPR003661">
    <property type="entry name" value="HisK_dim/P_dom"/>
</dbReference>
<dbReference type="GO" id="GO:0000155">
    <property type="term" value="F:phosphorelay sensor kinase activity"/>
    <property type="evidence" value="ECO:0007669"/>
    <property type="project" value="InterPro"/>
</dbReference>
<evidence type="ECO:0000256" key="9">
    <source>
        <dbReference type="SAM" id="MobiDB-lite"/>
    </source>
</evidence>
<evidence type="ECO:0000313" key="12">
    <source>
        <dbReference type="EMBL" id="TPW78076.1"/>
    </source>
</evidence>
<dbReference type="EMBL" id="VHQG01000001">
    <property type="protein sequence ID" value="TPW78076.1"/>
    <property type="molecule type" value="Genomic_DNA"/>
</dbReference>
<dbReference type="PROSITE" id="PS50109">
    <property type="entry name" value="HIS_KIN"/>
    <property type="match status" value="1"/>
</dbReference>
<reference evidence="12 13" key="1">
    <citation type="submission" date="2019-06" db="EMBL/GenBank/DDBJ databases">
        <authorList>
            <person name="Li F."/>
        </authorList>
    </citation>
    <scope>NUCLEOTIDE SEQUENCE [LARGE SCALE GENOMIC DNA]</scope>
    <source>
        <strain evidence="12 13">10F1D-1</strain>
    </source>
</reference>
<keyword evidence="4" id="KW-0597">Phosphoprotein</keyword>
<comment type="catalytic activity">
    <reaction evidence="1">
        <text>ATP + protein L-histidine = ADP + protein N-phospho-L-histidine.</text>
        <dbReference type="EC" id="2.7.13.3"/>
    </reaction>
</comment>
<dbReference type="InterPro" id="IPR004358">
    <property type="entry name" value="Sig_transdc_His_kin-like_C"/>
</dbReference>
<feature type="coiled-coil region" evidence="8">
    <location>
        <begin position="33"/>
        <end position="60"/>
    </location>
</feature>
<dbReference type="Proteomes" id="UP000316252">
    <property type="component" value="Unassembled WGS sequence"/>
</dbReference>
<keyword evidence="7" id="KW-0902">Two-component regulatory system</keyword>
<feature type="transmembrane region" description="Helical" evidence="10">
    <location>
        <begin position="6"/>
        <end position="27"/>
    </location>
</feature>
<dbReference type="PANTHER" id="PTHR43711:SF1">
    <property type="entry name" value="HISTIDINE KINASE 1"/>
    <property type="match status" value="1"/>
</dbReference>
<dbReference type="GO" id="GO:0005886">
    <property type="term" value="C:plasma membrane"/>
    <property type="evidence" value="ECO:0007669"/>
    <property type="project" value="UniProtKB-SubCell"/>
</dbReference>
<accession>A0A506Y5Y6</accession>
<dbReference type="PANTHER" id="PTHR43711">
    <property type="entry name" value="TWO-COMPONENT HISTIDINE KINASE"/>
    <property type="match status" value="1"/>
</dbReference>
<comment type="subcellular location">
    <subcellularLocation>
        <location evidence="2">Cell membrane</location>
    </subcellularLocation>
</comment>
<evidence type="ECO:0000256" key="4">
    <source>
        <dbReference type="ARBA" id="ARBA00022553"/>
    </source>
</evidence>
<evidence type="ECO:0000256" key="3">
    <source>
        <dbReference type="ARBA" id="ARBA00012438"/>
    </source>
</evidence>
<dbReference type="Gene3D" id="3.30.565.10">
    <property type="entry name" value="Histidine kinase-like ATPase, C-terminal domain"/>
    <property type="match status" value="1"/>
</dbReference>
<dbReference type="EC" id="2.7.13.3" evidence="3"/>
<dbReference type="InterPro" id="IPR003594">
    <property type="entry name" value="HATPase_dom"/>
</dbReference>
<dbReference type="SUPFAM" id="SSF55874">
    <property type="entry name" value="ATPase domain of HSP90 chaperone/DNA topoisomerase II/histidine kinase"/>
    <property type="match status" value="1"/>
</dbReference>
<dbReference type="InterPro" id="IPR050736">
    <property type="entry name" value="Sensor_HK_Regulatory"/>
</dbReference>
<dbReference type="AlphaFoldDB" id="A0A506Y5Y6"/>
<evidence type="ECO:0000256" key="10">
    <source>
        <dbReference type="SAM" id="Phobius"/>
    </source>
</evidence>
<dbReference type="RefSeq" id="WP_141162600.1">
    <property type="nucleotide sequence ID" value="NZ_VHQG01000001.1"/>
</dbReference>
<keyword evidence="8" id="KW-0175">Coiled coil</keyword>
<dbReference type="SUPFAM" id="SSF47384">
    <property type="entry name" value="Homodimeric domain of signal transducing histidine kinase"/>
    <property type="match status" value="1"/>
</dbReference>
<evidence type="ECO:0000256" key="7">
    <source>
        <dbReference type="ARBA" id="ARBA00023012"/>
    </source>
</evidence>
<keyword evidence="5" id="KW-0808">Transferase</keyword>
<evidence type="ECO:0000259" key="11">
    <source>
        <dbReference type="PROSITE" id="PS50109"/>
    </source>
</evidence>
<sequence length="310" mass="32776">MQQLVSGSIIVAAIAVGLAVLAVVSAWRSRARVVASRAQLESLRAQLEGVRAERARIESVAMSRRELTNFIVHDLRTPISGIVAVSEALIDGMASEPERFHRRIREMGLDLAAMLDDLDELARVESPTVRLSLTRLPLTQLVSGVVDDHRLLHPDRIIDFASTAPVMVDGDGTELRRAMTNLLRNAIEHSPGRVEVTVGIDSRGAVISVTDVGAGVGEGQGELLFEPGWRGAPAAAGGSGLGLAIARGVARAHAGDITVTNLAQGCRFDLVLPLAVDPVTQLTEMSRNGHGAIGSLTDPEPLSPTGIQPT</sequence>
<dbReference type="SMART" id="SM00387">
    <property type="entry name" value="HATPase_c"/>
    <property type="match status" value="1"/>
</dbReference>
<dbReference type="SMART" id="SM00388">
    <property type="entry name" value="HisKA"/>
    <property type="match status" value="1"/>
</dbReference>
<name>A0A506Y5Y6_9MICO</name>
<keyword evidence="10" id="KW-1133">Transmembrane helix</keyword>
<evidence type="ECO:0000256" key="2">
    <source>
        <dbReference type="ARBA" id="ARBA00004236"/>
    </source>
</evidence>
<keyword evidence="10" id="KW-0472">Membrane</keyword>
<evidence type="ECO:0000256" key="1">
    <source>
        <dbReference type="ARBA" id="ARBA00000085"/>
    </source>
</evidence>
<dbReference type="Gene3D" id="1.10.287.130">
    <property type="match status" value="1"/>
</dbReference>
<dbReference type="InterPro" id="IPR036097">
    <property type="entry name" value="HisK_dim/P_sf"/>
</dbReference>
<comment type="caution">
    <text evidence="12">The sequence shown here is derived from an EMBL/GenBank/DDBJ whole genome shotgun (WGS) entry which is preliminary data.</text>
</comment>
<evidence type="ECO:0000313" key="13">
    <source>
        <dbReference type="Proteomes" id="UP000316252"/>
    </source>
</evidence>
<evidence type="ECO:0000256" key="8">
    <source>
        <dbReference type="SAM" id="Coils"/>
    </source>
</evidence>
<organism evidence="12 13">
    <name type="scientific">Schumannella soli</name>
    <dbReference type="NCBI Taxonomy" id="2590779"/>
    <lineage>
        <taxon>Bacteria</taxon>
        <taxon>Bacillati</taxon>
        <taxon>Actinomycetota</taxon>
        <taxon>Actinomycetes</taxon>
        <taxon>Micrococcales</taxon>
        <taxon>Microbacteriaceae</taxon>
        <taxon>Schumannella</taxon>
    </lineage>
</organism>
<gene>
    <name evidence="12" type="ORF">FJ657_05465</name>
</gene>
<dbReference type="OrthoDB" id="9806130at2"/>